<dbReference type="Pfam" id="PF14871">
    <property type="entry name" value="GHL6"/>
    <property type="match status" value="1"/>
</dbReference>
<protein>
    <submittedName>
        <fullName evidence="3">Beta-galactosidase trimerization domain-containing protein</fullName>
    </submittedName>
</protein>
<keyword evidence="4" id="KW-1185">Reference proteome</keyword>
<organism evidence="3 4">
    <name type="scientific">Flavihumibacter fluminis</name>
    <dbReference type="NCBI Taxonomy" id="2909236"/>
    <lineage>
        <taxon>Bacteria</taxon>
        <taxon>Pseudomonadati</taxon>
        <taxon>Bacteroidota</taxon>
        <taxon>Chitinophagia</taxon>
        <taxon>Chitinophagales</taxon>
        <taxon>Chitinophagaceae</taxon>
        <taxon>Flavihumibacter</taxon>
    </lineage>
</organism>
<proteinExistence type="predicted"/>
<dbReference type="SUPFAM" id="SSF52317">
    <property type="entry name" value="Class I glutamine amidotransferase-like"/>
    <property type="match status" value="1"/>
</dbReference>
<dbReference type="Pfam" id="PF08532">
    <property type="entry name" value="Glyco_hydro_42M"/>
    <property type="match status" value="1"/>
</dbReference>
<sequence length="699" mass="79010">MVSRRSFIRNSGLAASSLLVLPHWLQAGFAPAPFTAGGYASLRYRQVHLDYHTSELIPDVAQDFDPEEFASTLKKAYVNSVTVFGRCHHGYIYHNSKKFADRIHPHLKRNLLKEQIEACHKQGIRTPVYVTVQWDYLTAKQHPEWLMRDDAGAPIAFGDTNRFHPGFYNHLCVLTPYIDFLKSYIADLFEQVPVDGLFLDIHHVRPNANEYCIDAMLKKGLDPSKEQVRYDFYKEVMREYKQDLSAFIRKLDKDCTIFYNGGHVGPQIRSTFVSNTHLELESLPSGGWGYLHFPLTARYARNFNQDIMGMTGKFHTSWGDFHSLKNKAALEFETSMMLAMNARCSIGDQLHPRGRLDAATYDLIGSAYKQIAEKEAWCEGAKAFTEIGVLSTEEFVKGDVRQPASMLGAVKLLQEGSMQFDILDSSSTFDKYKVLILPDEIPVDPALKSKLQQYLSRGGKLIASFQSGLSPDGKSFALNEFGVSLVGPAPYSPDFIRTRGAISDGLPDTELVMYERGMEVKTNPGAEVLAETTIPYFNREWDHFSSHKHTPSSGKTGYPAIVKNDSVIYFMHPIFSQYAKNAPAWCKKFILNALKLFIPEPIVKHNGPSSLVTALNEQAEQNRLVLHLLHYLPERKGADFDIIEDVIPLYDLKVSVKTEKAIRKVRLVPQQTSLSFRKVGSRLEITLPKLNGHQMIELS</sequence>
<dbReference type="InterPro" id="IPR017853">
    <property type="entry name" value="GH"/>
</dbReference>
<keyword evidence="1" id="KW-0732">Signal</keyword>
<evidence type="ECO:0000259" key="2">
    <source>
        <dbReference type="Pfam" id="PF08532"/>
    </source>
</evidence>
<name>A0ABS9BDA9_9BACT</name>
<dbReference type="InterPro" id="IPR029062">
    <property type="entry name" value="Class_I_gatase-like"/>
</dbReference>
<dbReference type="InterPro" id="IPR013738">
    <property type="entry name" value="Beta_galactosidase_Trimer"/>
</dbReference>
<dbReference type="RefSeq" id="WP_234864219.1">
    <property type="nucleotide sequence ID" value="NZ_JAKEVY010000001.1"/>
</dbReference>
<evidence type="ECO:0000256" key="1">
    <source>
        <dbReference type="SAM" id="SignalP"/>
    </source>
</evidence>
<feature type="chain" id="PRO_5045051087" evidence="1">
    <location>
        <begin position="28"/>
        <end position="699"/>
    </location>
</feature>
<dbReference type="SUPFAM" id="SSF51445">
    <property type="entry name" value="(Trans)glycosidases"/>
    <property type="match status" value="1"/>
</dbReference>
<dbReference type="Proteomes" id="UP001200145">
    <property type="component" value="Unassembled WGS sequence"/>
</dbReference>
<feature type="signal peptide" evidence="1">
    <location>
        <begin position="1"/>
        <end position="27"/>
    </location>
</feature>
<gene>
    <name evidence="3" type="ORF">L0U88_03485</name>
</gene>
<accession>A0ABS9BDA9</accession>
<dbReference type="PROSITE" id="PS51318">
    <property type="entry name" value="TAT"/>
    <property type="match status" value="1"/>
</dbReference>
<dbReference type="EMBL" id="JAKEVY010000001">
    <property type="protein sequence ID" value="MCF1713691.1"/>
    <property type="molecule type" value="Genomic_DNA"/>
</dbReference>
<dbReference type="CDD" id="cd03143">
    <property type="entry name" value="A4_beta-galactosidase_middle_domain"/>
    <property type="match status" value="1"/>
</dbReference>
<reference evidence="3 4" key="1">
    <citation type="submission" date="2022-01" db="EMBL/GenBank/DDBJ databases">
        <title>Flavihumibacter sp. nov., isolated from sediment of a river.</title>
        <authorList>
            <person name="Liu H."/>
        </authorList>
    </citation>
    <scope>NUCLEOTIDE SEQUENCE [LARGE SCALE GENOMIC DNA]</scope>
    <source>
        <strain evidence="3 4">RY-1</strain>
    </source>
</reference>
<comment type="caution">
    <text evidence="3">The sequence shown here is derived from an EMBL/GenBank/DDBJ whole genome shotgun (WGS) entry which is preliminary data.</text>
</comment>
<dbReference type="Gene3D" id="3.20.20.80">
    <property type="entry name" value="Glycosidases"/>
    <property type="match status" value="1"/>
</dbReference>
<dbReference type="InterPro" id="IPR028212">
    <property type="entry name" value="GHL6"/>
</dbReference>
<evidence type="ECO:0000313" key="4">
    <source>
        <dbReference type="Proteomes" id="UP001200145"/>
    </source>
</evidence>
<dbReference type="Gene3D" id="3.40.50.880">
    <property type="match status" value="1"/>
</dbReference>
<feature type="domain" description="Beta-galactosidase trimerisation" evidence="2">
    <location>
        <begin position="416"/>
        <end position="469"/>
    </location>
</feature>
<evidence type="ECO:0000313" key="3">
    <source>
        <dbReference type="EMBL" id="MCF1713691.1"/>
    </source>
</evidence>
<dbReference type="InterPro" id="IPR006311">
    <property type="entry name" value="TAT_signal"/>
</dbReference>